<protein>
    <submittedName>
        <fullName evidence="1">Uncharacterized protein</fullName>
    </submittedName>
</protein>
<dbReference type="EMBL" id="JAQQBR010000005">
    <property type="protein sequence ID" value="KAK0174984.1"/>
    <property type="molecule type" value="Genomic_DNA"/>
</dbReference>
<reference evidence="1" key="2">
    <citation type="submission" date="2023-03" db="EMBL/GenBank/DDBJ databases">
        <authorList>
            <person name="Inwood S.N."/>
            <person name="Skelly J.G."/>
            <person name="Guhlin J."/>
            <person name="Harrop T.W.R."/>
            <person name="Goldson S.G."/>
            <person name="Dearden P.K."/>
        </authorList>
    </citation>
    <scope>NUCLEOTIDE SEQUENCE</scope>
    <source>
        <strain evidence="1">Lincoln</strain>
        <tissue evidence="1">Whole body</tissue>
    </source>
</reference>
<keyword evidence="2" id="KW-1185">Reference proteome</keyword>
<sequence>MSRRSETALKTPKQTLFFDSGWFKSGYTVFKPDTLVNPVKFVVFQKLLYQAPSPQRKKEQPPPGKLRFFLKRSSEPLLNLQNNAQQKNQFSLIISTTLSPSSLPASSSLISETDTIGLW</sequence>
<proteinExistence type="predicted"/>
<reference evidence="1" key="1">
    <citation type="journal article" date="2023" name="bioRxiv">
        <title>Scaffold-level genome assemblies of two parasitoid biocontrol wasps reveal the parthenogenesis mechanism and an associated novel virus.</title>
        <authorList>
            <person name="Inwood S."/>
            <person name="Skelly J."/>
            <person name="Guhlin J."/>
            <person name="Harrop T."/>
            <person name="Goldson S."/>
            <person name="Dearden P."/>
        </authorList>
    </citation>
    <scope>NUCLEOTIDE SEQUENCE</scope>
    <source>
        <strain evidence="1">Lincoln</strain>
        <tissue evidence="1">Whole body</tissue>
    </source>
</reference>
<dbReference type="AlphaFoldDB" id="A0AA39KV77"/>
<evidence type="ECO:0000313" key="1">
    <source>
        <dbReference type="EMBL" id="KAK0174984.1"/>
    </source>
</evidence>
<gene>
    <name evidence="1" type="ORF">PV327_008770</name>
</gene>
<organism evidence="1 2">
    <name type="scientific">Microctonus hyperodae</name>
    <name type="common">Parasitoid wasp</name>
    <dbReference type="NCBI Taxonomy" id="165561"/>
    <lineage>
        <taxon>Eukaryota</taxon>
        <taxon>Metazoa</taxon>
        <taxon>Ecdysozoa</taxon>
        <taxon>Arthropoda</taxon>
        <taxon>Hexapoda</taxon>
        <taxon>Insecta</taxon>
        <taxon>Pterygota</taxon>
        <taxon>Neoptera</taxon>
        <taxon>Endopterygota</taxon>
        <taxon>Hymenoptera</taxon>
        <taxon>Apocrita</taxon>
        <taxon>Ichneumonoidea</taxon>
        <taxon>Braconidae</taxon>
        <taxon>Euphorinae</taxon>
        <taxon>Microctonus</taxon>
    </lineage>
</organism>
<dbReference type="Proteomes" id="UP001168972">
    <property type="component" value="Unassembled WGS sequence"/>
</dbReference>
<evidence type="ECO:0000313" key="2">
    <source>
        <dbReference type="Proteomes" id="UP001168972"/>
    </source>
</evidence>
<comment type="caution">
    <text evidence="1">The sequence shown here is derived from an EMBL/GenBank/DDBJ whole genome shotgun (WGS) entry which is preliminary data.</text>
</comment>
<accession>A0AA39KV77</accession>
<name>A0AA39KV77_MICHY</name>